<keyword evidence="8" id="KW-0800">Toxin</keyword>
<reference evidence="10 11" key="1">
    <citation type="submission" date="2016-11" db="EMBL/GenBank/DDBJ databases">
        <authorList>
            <person name="Jaros S."/>
            <person name="Januszkiewicz K."/>
            <person name="Wedrychowicz H."/>
        </authorList>
    </citation>
    <scope>NUCLEOTIDE SEQUENCE [LARGE SCALE GENOMIC DNA]</scope>
    <source>
        <strain evidence="10 11">DSM 12906</strain>
    </source>
</reference>
<dbReference type="Pfam" id="PF01850">
    <property type="entry name" value="PIN"/>
    <property type="match status" value="1"/>
</dbReference>
<comment type="similarity">
    <text evidence="7 8">Belongs to the PINc/VapC protein family.</text>
</comment>
<dbReference type="OrthoDB" id="9815354at2"/>
<organism evidence="10 11">
    <name type="scientific">Tessaracoccus bendigoensis DSM 12906</name>
    <dbReference type="NCBI Taxonomy" id="1123357"/>
    <lineage>
        <taxon>Bacteria</taxon>
        <taxon>Bacillati</taxon>
        <taxon>Actinomycetota</taxon>
        <taxon>Actinomycetes</taxon>
        <taxon>Propionibacteriales</taxon>
        <taxon>Propionibacteriaceae</taxon>
        <taxon>Tessaracoccus</taxon>
    </lineage>
</organism>
<feature type="domain" description="PIN" evidence="9">
    <location>
        <begin position="2"/>
        <end position="129"/>
    </location>
</feature>
<evidence type="ECO:0000259" key="9">
    <source>
        <dbReference type="Pfam" id="PF01850"/>
    </source>
</evidence>
<accession>A0A1M6KFY3</accession>
<evidence type="ECO:0000256" key="6">
    <source>
        <dbReference type="ARBA" id="ARBA00022842"/>
    </source>
</evidence>
<dbReference type="GO" id="GO:0000287">
    <property type="term" value="F:magnesium ion binding"/>
    <property type="evidence" value="ECO:0007669"/>
    <property type="project" value="UniProtKB-UniRule"/>
</dbReference>
<dbReference type="InterPro" id="IPR002716">
    <property type="entry name" value="PIN_dom"/>
</dbReference>
<dbReference type="GO" id="GO:0090729">
    <property type="term" value="F:toxin activity"/>
    <property type="evidence" value="ECO:0007669"/>
    <property type="project" value="UniProtKB-KW"/>
</dbReference>
<dbReference type="STRING" id="1123357.SAMN02745244_02813"/>
<protein>
    <recommendedName>
        <fullName evidence="8">Ribonuclease VapC</fullName>
        <shortName evidence="8">RNase VapC</shortName>
        <ecNumber evidence="8">3.1.-.-</ecNumber>
    </recommendedName>
    <alternativeName>
        <fullName evidence="8">Toxin VapC</fullName>
    </alternativeName>
</protein>
<proteinExistence type="inferred from homology"/>
<dbReference type="AlphaFoldDB" id="A0A1M6KFY3"/>
<dbReference type="InterPro" id="IPR029060">
    <property type="entry name" value="PIN-like_dom_sf"/>
</dbReference>
<evidence type="ECO:0000256" key="7">
    <source>
        <dbReference type="ARBA" id="ARBA00038093"/>
    </source>
</evidence>
<sequence length="141" mass="15081">MIVLDTSVISEIFRPSPEPRVVEWLVSLTGDVAITSIALAELLAGVRRLPDGRRKDELAQRIGEAIAPYRGSRSVLAFDDDAAERYAEVLVSREAAGAPVGTAEAQIAAICLAHGATCATRNVKDFQHTGVELVDPWKGDA</sequence>
<dbReference type="EMBL" id="FQZG01000059">
    <property type="protein sequence ID" value="SHJ57810.1"/>
    <property type="molecule type" value="Genomic_DNA"/>
</dbReference>
<evidence type="ECO:0000256" key="8">
    <source>
        <dbReference type="HAMAP-Rule" id="MF_00265"/>
    </source>
</evidence>
<gene>
    <name evidence="8" type="primary">vapC</name>
    <name evidence="10" type="ORF">SAMN02745244_02813</name>
</gene>
<evidence type="ECO:0000313" key="10">
    <source>
        <dbReference type="EMBL" id="SHJ57810.1"/>
    </source>
</evidence>
<comment type="caution">
    <text evidence="8">Lacks conserved residue(s) required for the propagation of feature annotation.</text>
</comment>
<dbReference type="GO" id="GO:0004540">
    <property type="term" value="F:RNA nuclease activity"/>
    <property type="evidence" value="ECO:0007669"/>
    <property type="project" value="InterPro"/>
</dbReference>
<dbReference type="InterPro" id="IPR050556">
    <property type="entry name" value="Type_II_TA_system_RNase"/>
</dbReference>
<comment type="cofactor">
    <cofactor evidence="1 8">
        <name>Mg(2+)</name>
        <dbReference type="ChEBI" id="CHEBI:18420"/>
    </cofactor>
</comment>
<dbReference type="CDD" id="cd18731">
    <property type="entry name" value="PIN_NgFitB-like"/>
    <property type="match status" value="1"/>
</dbReference>
<keyword evidence="4 8" id="KW-0479">Metal-binding</keyword>
<dbReference type="SUPFAM" id="SSF88723">
    <property type="entry name" value="PIN domain-like"/>
    <property type="match status" value="1"/>
</dbReference>
<keyword evidence="11" id="KW-1185">Reference proteome</keyword>
<evidence type="ECO:0000256" key="1">
    <source>
        <dbReference type="ARBA" id="ARBA00001946"/>
    </source>
</evidence>
<evidence type="ECO:0000256" key="5">
    <source>
        <dbReference type="ARBA" id="ARBA00022801"/>
    </source>
</evidence>
<dbReference type="InterPro" id="IPR022907">
    <property type="entry name" value="VapC_family"/>
</dbReference>
<dbReference type="Proteomes" id="UP000184512">
    <property type="component" value="Unassembled WGS sequence"/>
</dbReference>
<dbReference type="HAMAP" id="MF_00265">
    <property type="entry name" value="VapC_Nob1"/>
    <property type="match status" value="1"/>
</dbReference>
<dbReference type="PANTHER" id="PTHR33653:SF1">
    <property type="entry name" value="RIBONUCLEASE VAPC2"/>
    <property type="match status" value="1"/>
</dbReference>
<keyword evidence="3 8" id="KW-0540">Nuclease</keyword>
<evidence type="ECO:0000256" key="4">
    <source>
        <dbReference type="ARBA" id="ARBA00022723"/>
    </source>
</evidence>
<dbReference type="RefSeq" id="WP_073189396.1">
    <property type="nucleotide sequence ID" value="NZ_FQZG01000059.1"/>
</dbReference>
<evidence type="ECO:0000256" key="3">
    <source>
        <dbReference type="ARBA" id="ARBA00022722"/>
    </source>
</evidence>
<keyword evidence="2 8" id="KW-1277">Toxin-antitoxin system</keyword>
<dbReference type="GO" id="GO:0016787">
    <property type="term" value="F:hydrolase activity"/>
    <property type="evidence" value="ECO:0007669"/>
    <property type="project" value="UniProtKB-KW"/>
</dbReference>
<evidence type="ECO:0000256" key="2">
    <source>
        <dbReference type="ARBA" id="ARBA00022649"/>
    </source>
</evidence>
<keyword evidence="6 8" id="KW-0460">Magnesium</keyword>
<dbReference type="EC" id="3.1.-.-" evidence="8"/>
<dbReference type="PANTHER" id="PTHR33653">
    <property type="entry name" value="RIBONUCLEASE VAPC2"/>
    <property type="match status" value="1"/>
</dbReference>
<evidence type="ECO:0000313" key="11">
    <source>
        <dbReference type="Proteomes" id="UP000184512"/>
    </source>
</evidence>
<dbReference type="Gene3D" id="3.40.50.1010">
    <property type="entry name" value="5'-nuclease"/>
    <property type="match status" value="1"/>
</dbReference>
<name>A0A1M6KFY3_9ACTN</name>
<comment type="function">
    <text evidence="8">Toxic component of a toxin-antitoxin (TA) system. An RNase.</text>
</comment>
<feature type="binding site" evidence="8">
    <location>
        <position position="5"/>
    </location>
    <ligand>
        <name>Mg(2+)</name>
        <dbReference type="ChEBI" id="CHEBI:18420"/>
    </ligand>
</feature>
<keyword evidence="5 8" id="KW-0378">Hydrolase</keyword>